<proteinExistence type="predicted"/>
<organism evidence="2 3">
    <name type="scientific">Oldenlandia corymbosa var. corymbosa</name>
    <dbReference type="NCBI Taxonomy" id="529605"/>
    <lineage>
        <taxon>Eukaryota</taxon>
        <taxon>Viridiplantae</taxon>
        <taxon>Streptophyta</taxon>
        <taxon>Embryophyta</taxon>
        <taxon>Tracheophyta</taxon>
        <taxon>Spermatophyta</taxon>
        <taxon>Magnoliopsida</taxon>
        <taxon>eudicotyledons</taxon>
        <taxon>Gunneridae</taxon>
        <taxon>Pentapetalae</taxon>
        <taxon>asterids</taxon>
        <taxon>lamiids</taxon>
        <taxon>Gentianales</taxon>
        <taxon>Rubiaceae</taxon>
        <taxon>Rubioideae</taxon>
        <taxon>Spermacoceae</taxon>
        <taxon>Hedyotis-Oldenlandia complex</taxon>
        <taxon>Oldenlandia</taxon>
    </lineage>
</organism>
<dbReference type="AlphaFoldDB" id="A0AAV1D5A6"/>
<gene>
    <name evidence="2" type="ORF">OLC1_LOCUS12190</name>
</gene>
<name>A0AAV1D5A6_OLDCO</name>
<reference evidence="2" key="1">
    <citation type="submission" date="2023-03" db="EMBL/GenBank/DDBJ databases">
        <authorList>
            <person name="Julca I."/>
        </authorList>
    </citation>
    <scope>NUCLEOTIDE SEQUENCE</scope>
</reference>
<evidence type="ECO:0000313" key="2">
    <source>
        <dbReference type="EMBL" id="CAI9102935.1"/>
    </source>
</evidence>
<evidence type="ECO:0000256" key="1">
    <source>
        <dbReference type="SAM" id="MobiDB-lite"/>
    </source>
</evidence>
<protein>
    <submittedName>
        <fullName evidence="2">OLC1v1001330C1</fullName>
    </submittedName>
</protein>
<sequence length="311" mass="35847">MYKPKVHCDCVEEYLYVQIVMSCPHHYGTMVPDGDENDPVVLVSRSKGKGKFQLCDEDENYIDENDPGILVSRTKQKEIQILVEDDGKDFPVIRVSRTRWKGKYHILDEDEGEDVPVTTTVDGEAENVVPKAKALPCEYCQMISHWTAQCPQEQLTHWLENEISAEEHDDATDNALEPRADCSGNLDMDERKDQNEETLKVIIAPDEPAVETLNLVPDDYELYWFWDQCSVSGWICQHCYGEFKHGEWEELSNLPPTRKRMGRYSKVSEENLGPTIPSPRRFSQRLRGRLLWAKTPMGAQEARQLLQLIFV</sequence>
<dbReference type="EMBL" id="OX459121">
    <property type="protein sequence ID" value="CAI9102935.1"/>
    <property type="molecule type" value="Genomic_DNA"/>
</dbReference>
<dbReference type="Proteomes" id="UP001161247">
    <property type="component" value="Chromosome 4"/>
</dbReference>
<evidence type="ECO:0000313" key="3">
    <source>
        <dbReference type="Proteomes" id="UP001161247"/>
    </source>
</evidence>
<keyword evidence="3" id="KW-1185">Reference proteome</keyword>
<feature type="region of interest" description="Disordered" evidence="1">
    <location>
        <begin position="167"/>
        <end position="188"/>
    </location>
</feature>
<accession>A0AAV1D5A6</accession>